<dbReference type="PANTHER" id="PTHR43386:SF1">
    <property type="entry name" value="D,D-DIPEPTIDE TRANSPORT SYSTEM PERMEASE PROTEIN DDPC-RELATED"/>
    <property type="match status" value="1"/>
</dbReference>
<evidence type="ECO:0000256" key="1">
    <source>
        <dbReference type="ARBA" id="ARBA00004651"/>
    </source>
</evidence>
<proteinExistence type="inferred from homology"/>
<dbReference type="GO" id="GO:0005886">
    <property type="term" value="C:plasma membrane"/>
    <property type="evidence" value="ECO:0007669"/>
    <property type="project" value="UniProtKB-SubCell"/>
</dbReference>
<dbReference type="GO" id="GO:0055085">
    <property type="term" value="P:transmembrane transport"/>
    <property type="evidence" value="ECO:0007669"/>
    <property type="project" value="InterPro"/>
</dbReference>
<dbReference type="RefSeq" id="WP_129225819.1">
    <property type="nucleotide sequence ID" value="NZ_SDOZ01000002.1"/>
</dbReference>
<keyword evidence="5 7" id="KW-1133">Transmembrane helix</keyword>
<dbReference type="AlphaFoldDB" id="A0A4Q2KFW1"/>
<feature type="compositionally biased region" description="Basic and acidic residues" evidence="8">
    <location>
        <begin position="1"/>
        <end position="11"/>
    </location>
</feature>
<evidence type="ECO:0000313" key="10">
    <source>
        <dbReference type="EMBL" id="RXZ62272.1"/>
    </source>
</evidence>
<feature type="transmembrane region" description="Helical" evidence="7">
    <location>
        <begin position="77"/>
        <end position="98"/>
    </location>
</feature>
<evidence type="ECO:0000259" key="9">
    <source>
        <dbReference type="PROSITE" id="PS50928"/>
    </source>
</evidence>
<evidence type="ECO:0000256" key="2">
    <source>
        <dbReference type="ARBA" id="ARBA00022448"/>
    </source>
</evidence>
<gene>
    <name evidence="10" type="ORF">ESZ91_07720</name>
</gene>
<name>A0A4Q2KFW1_9FIRM</name>
<evidence type="ECO:0000256" key="8">
    <source>
        <dbReference type="SAM" id="MobiDB-lite"/>
    </source>
</evidence>
<feature type="transmembrane region" description="Helical" evidence="7">
    <location>
        <begin position="357"/>
        <end position="378"/>
    </location>
</feature>
<dbReference type="Pfam" id="PF12911">
    <property type="entry name" value="OppC_N"/>
    <property type="match status" value="1"/>
</dbReference>
<evidence type="ECO:0000256" key="4">
    <source>
        <dbReference type="ARBA" id="ARBA00022692"/>
    </source>
</evidence>
<comment type="similarity">
    <text evidence="7">Belongs to the binding-protein-dependent transport system permease family.</text>
</comment>
<feature type="region of interest" description="Disordered" evidence="8">
    <location>
        <begin position="1"/>
        <end position="37"/>
    </location>
</feature>
<dbReference type="InterPro" id="IPR025966">
    <property type="entry name" value="OppC_N"/>
</dbReference>
<keyword evidence="4 7" id="KW-0812">Transmembrane</keyword>
<dbReference type="InterPro" id="IPR050366">
    <property type="entry name" value="BP-dependent_transpt_permease"/>
</dbReference>
<dbReference type="CDD" id="cd06261">
    <property type="entry name" value="TM_PBP2"/>
    <property type="match status" value="1"/>
</dbReference>
<evidence type="ECO:0000256" key="5">
    <source>
        <dbReference type="ARBA" id="ARBA00022989"/>
    </source>
</evidence>
<evidence type="ECO:0000256" key="3">
    <source>
        <dbReference type="ARBA" id="ARBA00022475"/>
    </source>
</evidence>
<keyword evidence="11" id="KW-1185">Reference proteome</keyword>
<sequence>MSEKDQNKNADEVVPNEEFENLSPLQATGRPVNDSATEYAETALVSRGEAPEEKLEDRIKTLSPGAMVAKRFFRSKLSVVGLVTLILLFAFSFFGPLLQLVCPAIWQQDEVDRSQGKIIEINRPYEYQDADGETQVAYEYSATPNSFNFDAPVSPTHLLGTDRNGYDIFSRLMYGGRISLTLGFVVVILETLLGVFLGGLAGYFGKWVDMLIMRIVDIFNCIPTLPIMLIISYMLDANGVADMPKLYIMMAMLTLIGWAGVARMVRGQILYLREQEYMMAAECTGISVWRKLFKHLLPNVLPQLIVSMTLGLGGIILTEATLGFLGLGVPADFATWGNMINVLTSEVSYWGAYPNQWVPVGICIVLAVLAFNFVGDGLRDAFDPKMKR</sequence>
<feature type="domain" description="ABC transmembrane type-1" evidence="9">
    <location>
        <begin position="176"/>
        <end position="375"/>
    </location>
</feature>
<protein>
    <submittedName>
        <fullName evidence="10">ABC transporter permease</fullName>
    </submittedName>
</protein>
<feature type="transmembrane region" description="Helical" evidence="7">
    <location>
        <begin position="178"/>
        <end position="203"/>
    </location>
</feature>
<dbReference type="EMBL" id="SDOZ01000002">
    <property type="protein sequence ID" value="RXZ62272.1"/>
    <property type="molecule type" value="Genomic_DNA"/>
</dbReference>
<accession>A0A4Q2KFW1</accession>
<comment type="subcellular location">
    <subcellularLocation>
        <location evidence="1 7">Cell membrane</location>
        <topology evidence="1 7">Multi-pass membrane protein</topology>
    </subcellularLocation>
</comment>
<feature type="transmembrane region" description="Helical" evidence="7">
    <location>
        <begin position="296"/>
        <end position="317"/>
    </location>
</feature>
<evidence type="ECO:0000256" key="6">
    <source>
        <dbReference type="ARBA" id="ARBA00023136"/>
    </source>
</evidence>
<dbReference type="Gene3D" id="1.10.3720.10">
    <property type="entry name" value="MetI-like"/>
    <property type="match status" value="1"/>
</dbReference>
<feature type="transmembrane region" description="Helical" evidence="7">
    <location>
        <begin position="215"/>
        <end position="235"/>
    </location>
</feature>
<keyword evidence="2 7" id="KW-0813">Transport</keyword>
<dbReference type="Pfam" id="PF00528">
    <property type="entry name" value="BPD_transp_1"/>
    <property type="match status" value="1"/>
</dbReference>
<dbReference type="SUPFAM" id="SSF161098">
    <property type="entry name" value="MetI-like"/>
    <property type="match status" value="1"/>
</dbReference>
<dbReference type="PANTHER" id="PTHR43386">
    <property type="entry name" value="OLIGOPEPTIDE TRANSPORT SYSTEM PERMEASE PROTEIN APPC"/>
    <property type="match status" value="1"/>
</dbReference>
<keyword evidence="6 7" id="KW-0472">Membrane</keyword>
<organism evidence="10 11">
    <name type="scientific">Candidatus Borkfalkia ceftriaxoniphila</name>
    <dbReference type="NCBI Taxonomy" id="2508949"/>
    <lineage>
        <taxon>Bacteria</taxon>
        <taxon>Bacillati</taxon>
        <taxon>Bacillota</taxon>
        <taxon>Clostridia</taxon>
        <taxon>Christensenellales</taxon>
        <taxon>Christensenellaceae</taxon>
        <taxon>Candidatus Borkfalkia</taxon>
    </lineage>
</organism>
<dbReference type="Proteomes" id="UP000291269">
    <property type="component" value="Unassembled WGS sequence"/>
</dbReference>
<evidence type="ECO:0000313" key="11">
    <source>
        <dbReference type="Proteomes" id="UP000291269"/>
    </source>
</evidence>
<dbReference type="InterPro" id="IPR035906">
    <property type="entry name" value="MetI-like_sf"/>
</dbReference>
<dbReference type="OrthoDB" id="9797852at2"/>
<keyword evidence="3" id="KW-1003">Cell membrane</keyword>
<feature type="transmembrane region" description="Helical" evidence="7">
    <location>
        <begin position="247"/>
        <end position="265"/>
    </location>
</feature>
<dbReference type="PROSITE" id="PS50928">
    <property type="entry name" value="ABC_TM1"/>
    <property type="match status" value="1"/>
</dbReference>
<evidence type="ECO:0000256" key="7">
    <source>
        <dbReference type="RuleBase" id="RU363032"/>
    </source>
</evidence>
<comment type="caution">
    <text evidence="10">The sequence shown here is derived from an EMBL/GenBank/DDBJ whole genome shotgun (WGS) entry which is preliminary data.</text>
</comment>
<dbReference type="InterPro" id="IPR000515">
    <property type="entry name" value="MetI-like"/>
</dbReference>
<reference evidence="10 11" key="1">
    <citation type="journal article" date="2019" name="Gut">
        <title>Antibiotics-induced monodominance of a novel gut bacterial order.</title>
        <authorList>
            <person name="Hildebrand F."/>
            <person name="Moitinho-Silva L."/>
            <person name="Blasche S."/>
            <person name="Jahn M.T."/>
            <person name="Gossmann T.I."/>
            <person name="Heuerta-Cepas J."/>
            <person name="Hercog R."/>
            <person name="Luetge M."/>
            <person name="Bahram M."/>
            <person name="Pryszlak A."/>
            <person name="Alves R.J."/>
            <person name="Waszak S.M."/>
            <person name="Zhu A."/>
            <person name="Ye L."/>
            <person name="Costea P.I."/>
            <person name="Aalvink S."/>
            <person name="Belzer C."/>
            <person name="Forslund S.K."/>
            <person name="Sunagawa S."/>
            <person name="Hentschel U."/>
            <person name="Merten C."/>
            <person name="Patil K.R."/>
            <person name="Benes V."/>
            <person name="Bork P."/>
        </authorList>
    </citation>
    <scope>NUCLEOTIDE SEQUENCE [LARGE SCALE GENOMIC DNA]</scope>
    <source>
        <strain evidence="10 11">HDS1380</strain>
    </source>
</reference>